<dbReference type="PANTHER" id="PTHR38797:SF4">
    <property type="entry name" value="NUCLEAR PORE COMPLEX PROTEIN NUP85"/>
    <property type="match status" value="1"/>
</dbReference>
<evidence type="ECO:0000313" key="1">
    <source>
        <dbReference type="EMBL" id="KKY31195.1"/>
    </source>
</evidence>
<accession>A0A0G2HST0</accession>
<dbReference type="EMBL" id="LCUC01000406">
    <property type="protein sequence ID" value="KKY31195.1"/>
    <property type="molecule type" value="Genomic_DNA"/>
</dbReference>
<dbReference type="InterPro" id="IPR022085">
    <property type="entry name" value="OpdG"/>
</dbReference>
<reference evidence="1 2" key="1">
    <citation type="submission" date="2015-05" db="EMBL/GenBank/DDBJ databases">
        <title>Distinctive expansion of gene families associated with plant cell wall degradation and secondary metabolism in the genomes of grapevine trunk pathogens.</title>
        <authorList>
            <person name="Lawrence D.P."/>
            <person name="Travadon R."/>
            <person name="Rolshausen P.E."/>
            <person name="Baumgartner K."/>
        </authorList>
    </citation>
    <scope>NUCLEOTIDE SEQUENCE [LARGE SCALE GENOMIC DNA]</scope>
    <source>
        <strain evidence="1">DA912</strain>
    </source>
</reference>
<comment type="caution">
    <text evidence="1">The sequence shown here is derived from an EMBL/GenBank/DDBJ whole genome shotgun (WGS) entry which is preliminary data.</text>
</comment>
<protein>
    <submittedName>
        <fullName evidence="1">Uncharacterized protein</fullName>
    </submittedName>
</protein>
<dbReference type="PANTHER" id="PTHR38797">
    <property type="entry name" value="NUCLEAR PORE COMPLEX PROTEIN NUP85-RELATED"/>
    <property type="match status" value="1"/>
</dbReference>
<dbReference type="AlphaFoldDB" id="A0A0G2HST0"/>
<dbReference type="Pfam" id="PF12311">
    <property type="entry name" value="DUF3632"/>
    <property type="match status" value="1"/>
</dbReference>
<dbReference type="Proteomes" id="UP000034680">
    <property type="component" value="Unassembled WGS sequence"/>
</dbReference>
<organism evidence="1 2">
    <name type="scientific">Diaporthe ampelina</name>
    <dbReference type="NCBI Taxonomy" id="1214573"/>
    <lineage>
        <taxon>Eukaryota</taxon>
        <taxon>Fungi</taxon>
        <taxon>Dikarya</taxon>
        <taxon>Ascomycota</taxon>
        <taxon>Pezizomycotina</taxon>
        <taxon>Sordariomycetes</taxon>
        <taxon>Sordariomycetidae</taxon>
        <taxon>Diaporthales</taxon>
        <taxon>Diaporthaceae</taxon>
        <taxon>Diaporthe</taxon>
    </lineage>
</organism>
<dbReference type="OrthoDB" id="3350591at2759"/>
<sequence length="295" mass="32688">MITTTLNFDAITNEDRGLFDGIQSEVLAQLQQALTTAKGATGDDKVGQFVAFLTSYSPDRLDKAGLRPEDFTWNTWKVFTYAASCIPPDHPAQDTLVQILLALQAAEAPWKDLPEFSMFMRDEWNESPTFAAVDRSASASDDDQPLSLSEWINLNSFVARVFRDVQPSFRTFGIWELRSGLEGDAAKDDEGKPLPQASVDARVRVAAEWITRAGEPLWRDSLLGVWAEETASTGRAYVGGKLIPATRGLNLERWGFWKRRFAEVRGDVQEEAARGAVGRALEVMTALEKKAAEAL</sequence>
<dbReference type="InterPro" id="IPR053204">
    <property type="entry name" value="Oxopyrrolidines_Biosynth-assoc"/>
</dbReference>
<dbReference type="STRING" id="1214573.A0A0G2HST0"/>
<name>A0A0G2HST0_9PEZI</name>
<evidence type="ECO:0000313" key="2">
    <source>
        <dbReference type="Proteomes" id="UP000034680"/>
    </source>
</evidence>
<proteinExistence type="predicted"/>
<reference evidence="1 2" key="2">
    <citation type="submission" date="2015-05" db="EMBL/GenBank/DDBJ databases">
        <authorList>
            <person name="Morales-Cruz A."/>
            <person name="Amrine K.C."/>
            <person name="Cantu D."/>
        </authorList>
    </citation>
    <scope>NUCLEOTIDE SEQUENCE [LARGE SCALE GENOMIC DNA]</scope>
    <source>
        <strain evidence="1">DA912</strain>
    </source>
</reference>
<gene>
    <name evidence="1" type="ORF">UCDDA912_g08836</name>
</gene>
<keyword evidence="2" id="KW-1185">Reference proteome</keyword>